<evidence type="ECO:0000256" key="1">
    <source>
        <dbReference type="SAM" id="SignalP"/>
    </source>
</evidence>
<dbReference type="Pfam" id="PF09694">
    <property type="entry name" value="Gcw_chp"/>
    <property type="match status" value="1"/>
</dbReference>
<dbReference type="NCBIfam" id="TIGR02001">
    <property type="entry name" value="gcw_chp"/>
    <property type="match status" value="1"/>
</dbReference>
<dbReference type="RefSeq" id="WP_184001550.1">
    <property type="nucleotide sequence ID" value="NZ_BAABIF010000004.1"/>
</dbReference>
<feature type="chain" id="PRO_5032746847" evidence="1">
    <location>
        <begin position="23"/>
        <end position="263"/>
    </location>
</feature>
<gene>
    <name evidence="2" type="ORF">FHR23_000741</name>
</gene>
<dbReference type="InterPro" id="IPR010239">
    <property type="entry name" value="CHP02001"/>
</dbReference>
<comment type="caution">
    <text evidence="2">The sequence shown here is derived from an EMBL/GenBank/DDBJ whole genome shotgun (WGS) entry which is preliminary data.</text>
</comment>
<reference evidence="2 3" key="1">
    <citation type="submission" date="2020-08" db="EMBL/GenBank/DDBJ databases">
        <title>Genomic Encyclopedia of Type Strains, Phase IV (KMG-IV): sequencing the most valuable type-strain genomes for metagenomic binning, comparative biology and taxonomic classification.</title>
        <authorList>
            <person name="Goeker M."/>
        </authorList>
    </citation>
    <scope>NUCLEOTIDE SEQUENCE [LARGE SCALE GENOMIC DNA]</scope>
    <source>
        <strain evidence="2 3">DSM 27203</strain>
    </source>
</reference>
<organism evidence="2 3">
    <name type="scientific">Stakelama sediminis</name>
    <dbReference type="NCBI Taxonomy" id="463200"/>
    <lineage>
        <taxon>Bacteria</taxon>
        <taxon>Pseudomonadati</taxon>
        <taxon>Pseudomonadota</taxon>
        <taxon>Alphaproteobacteria</taxon>
        <taxon>Sphingomonadales</taxon>
        <taxon>Sphingomonadaceae</taxon>
        <taxon>Stakelama</taxon>
    </lineage>
</organism>
<evidence type="ECO:0000313" key="3">
    <source>
        <dbReference type="Proteomes" id="UP000554342"/>
    </source>
</evidence>
<feature type="signal peptide" evidence="1">
    <location>
        <begin position="1"/>
        <end position="22"/>
    </location>
</feature>
<dbReference type="EMBL" id="JACIJI010000001">
    <property type="protein sequence ID" value="MBB5717834.1"/>
    <property type="molecule type" value="Genomic_DNA"/>
</dbReference>
<accession>A0A840YWB0</accession>
<protein>
    <submittedName>
        <fullName evidence="2">Uncharacterized protein (TIGR02001 family)</fullName>
    </submittedName>
</protein>
<proteinExistence type="predicted"/>
<name>A0A840YWB0_9SPHN</name>
<dbReference type="AlphaFoldDB" id="A0A840YWB0"/>
<dbReference type="Proteomes" id="UP000554342">
    <property type="component" value="Unassembled WGS sequence"/>
</dbReference>
<sequence>MRFSILTAGVLLAAATATPAMAQDTAPPSPITVSGSVTLVSDYRFRGFTQNGENPAIQGGITVTHESGLYVGTWGSSINFAGNTEVDLFAGYSHDLGGGLSIDGGLLYYLYPKKGRYATDFFEPYVNLSGTYGPVTGKVGVNFAWKQDALGNQSDFSRPAGAKSSSTYMHGEVDVAIPNTPITLSGHAGHAWSDSFPGGYSGEVWDYSIGASATYKMLTFGVSYVNTDEPNVAYNDAYRGSGSNWKEDLGADGAVVFSLGASF</sequence>
<evidence type="ECO:0000313" key="2">
    <source>
        <dbReference type="EMBL" id="MBB5717834.1"/>
    </source>
</evidence>
<keyword evidence="1" id="KW-0732">Signal</keyword>
<keyword evidence="3" id="KW-1185">Reference proteome</keyword>